<evidence type="ECO:0000259" key="1">
    <source>
        <dbReference type="SMART" id="SM00829"/>
    </source>
</evidence>
<proteinExistence type="predicted"/>
<evidence type="ECO:0000313" key="2">
    <source>
        <dbReference type="EMBL" id="KAJ8662882.1"/>
    </source>
</evidence>
<protein>
    <recommendedName>
        <fullName evidence="1">Enoyl reductase (ER) domain-containing protein</fullName>
    </recommendedName>
</protein>
<dbReference type="InterPro" id="IPR050700">
    <property type="entry name" value="YIM1/Zinc_Alcohol_DH_Fams"/>
</dbReference>
<gene>
    <name evidence="2" type="ORF">O0I10_001058</name>
</gene>
<dbReference type="InterPro" id="IPR011032">
    <property type="entry name" value="GroES-like_sf"/>
</dbReference>
<dbReference type="Pfam" id="PF08240">
    <property type="entry name" value="ADH_N"/>
    <property type="match status" value="1"/>
</dbReference>
<dbReference type="GeneID" id="83208476"/>
<dbReference type="Gene3D" id="3.90.180.10">
    <property type="entry name" value="Medium-chain alcohol dehydrogenases, catalytic domain"/>
    <property type="match status" value="1"/>
</dbReference>
<accession>A0AAD8DIC9</accession>
<organism evidence="2 3">
    <name type="scientific">Lichtheimia ornata</name>
    <dbReference type="NCBI Taxonomy" id="688661"/>
    <lineage>
        <taxon>Eukaryota</taxon>
        <taxon>Fungi</taxon>
        <taxon>Fungi incertae sedis</taxon>
        <taxon>Mucoromycota</taxon>
        <taxon>Mucoromycotina</taxon>
        <taxon>Mucoromycetes</taxon>
        <taxon>Mucorales</taxon>
        <taxon>Lichtheimiaceae</taxon>
        <taxon>Lichtheimia</taxon>
    </lineage>
</organism>
<dbReference type="Gene3D" id="3.40.50.720">
    <property type="entry name" value="NAD(P)-binding Rossmann-like Domain"/>
    <property type="match status" value="1"/>
</dbReference>
<dbReference type="SUPFAM" id="SSF51735">
    <property type="entry name" value="NAD(P)-binding Rossmann-fold domains"/>
    <property type="match status" value="1"/>
</dbReference>
<dbReference type="Pfam" id="PF13602">
    <property type="entry name" value="ADH_zinc_N_2"/>
    <property type="match status" value="1"/>
</dbReference>
<dbReference type="EMBL" id="JARTCD010000003">
    <property type="protein sequence ID" value="KAJ8662882.1"/>
    <property type="molecule type" value="Genomic_DNA"/>
</dbReference>
<dbReference type="InterPro" id="IPR020843">
    <property type="entry name" value="ER"/>
</dbReference>
<dbReference type="GO" id="GO:0016491">
    <property type="term" value="F:oxidoreductase activity"/>
    <property type="evidence" value="ECO:0007669"/>
    <property type="project" value="InterPro"/>
</dbReference>
<evidence type="ECO:0000313" key="3">
    <source>
        <dbReference type="Proteomes" id="UP001234581"/>
    </source>
</evidence>
<dbReference type="SUPFAM" id="SSF50129">
    <property type="entry name" value="GroES-like"/>
    <property type="match status" value="1"/>
</dbReference>
<dbReference type="PANTHER" id="PTHR11695">
    <property type="entry name" value="ALCOHOL DEHYDROGENASE RELATED"/>
    <property type="match status" value="1"/>
</dbReference>
<feature type="domain" description="Enoyl reductase (ER)" evidence="1">
    <location>
        <begin position="18"/>
        <end position="347"/>
    </location>
</feature>
<name>A0AAD8DIC9_9FUNG</name>
<comment type="caution">
    <text evidence="2">The sequence shown here is derived from an EMBL/GenBank/DDBJ whole genome shotgun (WGS) entry which is preliminary data.</text>
</comment>
<dbReference type="AlphaFoldDB" id="A0AAD8DIC9"/>
<keyword evidence="3" id="KW-1185">Reference proteome</keyword>
<reference evidence="2 3" key="1">
    <citation type="submission" date="2023-03" db="EMBL/GenBank/DDBJ databases">
        <title>Genome sequence of Lichtheimia ornata CBS 291.66.</title>
        <authorList>
            <person name="Mohabir J.T."/>
            <person name="Shea T.P."/>
            <person name="Kurbessoian T."/>
            <person name="Berby B."/>
            <person name="Fontaine J."/>
            <person name="Livny J."/>
            <person name="Gnirke A."/>
            <person name="Stajich J.E."/>
            <person name="Cuomo C.A."/>
        </authorList>
    </citation>
    <scope>NUCLEOTIDE SEQUENCE [LARGE SCALE GENOMIC DNA]</scope>
    <source>
        <strain evidence="2">CBS 291.66</strain>
    </source>
</reference>
<dbReference type="InterPro" id="IPR013154">
    <property type="entry name" value="ADH-like_N"/>
</dbReference>
<dbReference type="RefSeq" id="XP_058347794.1">
    <property type="nucleotide sequence ID" value="XM_058481156.1"/>
</dbReference>
<dbReference type="InterPro" id="IPR036291">
    <property type="entry name" value="NAD(P)-bd_dom_sf"/>
</dbReference>
<dbReference type="CDD" id="cd08267">
    <property type="entry name" value="MDR1"/>
    <property type="match status" value="1"/>
</dbReference>
<dbReference type="PANTHER" id="PTHR11695:SF294">
    <property type="entry name" value="RETICULON-4-INTERACTING PROTEIN 1, MITOCHONDRIAL"/>
    <property type="match status" value="1"/>
</dbReference>
<dbReference type="Proteomes" id="UP001234581">
    <property type="component" value="Unassembled WGS sequence"/>
</dbReference>
<sequence>METTIPESMNALQLTKTGPAESCMEYTKVSTPTLKRKDDILVRIKATGINPVEAKFRAGNVGYFPLSFPCVFGCDYAGIVAAVGSSVTDFQVGDAVYGSLQYPFGSAGTYAEYTIVSPTKDAIVKKPDTISFEEAAATGIAANTAYQGIIVDGNLPKTGPKKILVVGASGGVGTYGIQIAKAIGAETVGICSGKNAAFVKSLGADRVVDYTSEEAIAALARETETFDVILDCVGGDGYYYKLVRTLKKQGVYSTAVGPSMHVGAEKVGLLSGVKMALAVANHKLFGDRNYSVVLNLPWVRFPHDLRPFLENGSVKSVIMEENIFPLKDGAKAHLKLESHRTVGKIVLVM</sequence>
<dbReference type="SMART" id="SM00829">
    <property type="entry name" value="PKS_ER"/>
    <property type="match status" value="1"/>
</dbReference>